<feature type="domain" description="DUF1648" evidence="2">
    <location>
        <begin position="9"/>
        <end position="56"/>
    </location>
</feature>
<organism evidence="3 4">
    <name type="scientific">candidate division WS6 bacterium GW2011_GWB1_33_6</name>
    <dbReference type="NCBI Taxonomy" id="1619088"/>
    <lineage>
        <taxon>Bacteria</taxon>
        <taxon>Candidatus Dojkabacteria</taxon>
    </lineage>
</organism>
<dbReference type="PANTHER" id="PTHR37810:SF5">
    <property type="entry name" value="IMMUNITY PROTEIN SDPI"/>
    <property type="match status" value="1"/>
</dbReference>
<feature type="transmembrane region" description="Helical" evidence="1">
    <location>
        <begin position="184"/>
        <end position="203"/>
    </location>
</feature>
<dbReference type="InterPro" id="IPR026272">
    <property type="entry name" value="SdpI"/>
</dbReference>
<dbReference type="InterPro" id="IPR012867">
    <property type="entry name" value="DUF1648"/>
</dbReference>
<dbReference type="EMBL" id="LBPI01000003">
    <property type="protein sequence ID" value="KKP55267.1"/>
    <property type="molecule type" value="Genomic_DNA"/>
</dbReference>
<dbReference type="PIRSF" id="PIRSF038959">
    <property type="entry name" value="SdpI"/>
    <property type="match status" value="1"/>
</dbReference>
<name>A0A0G0DIS9_9BACT</name>
<dbReference type="Proteomes" id="UP000034488">
    <property type="component" value="Unassembled WGS sequence"/>
</dbReference>
<dbReference type="GO" id="GO:0009636">
    <property type="term" value="P:response to toxic substance"/>
    <property type="evidence" value="ECO:0007669"/>
    <property type="project" value="TreeGrafter"/>
</dbReference>
<dbReference type="InterPro" id="IPR025962">
    <property type="entry name" value="SdpI/YhfL"/>
</dbReference>
<proteinExistence type="predicted"/>
<dbReference type="AlphaFoldDB" id="A0A0G0DIS9"/>
<gene>
    <name evidence="3" type="ORF">UR47_C0003G0043</name>
</gene>
<feature type="transmembrane region" description="Helical" evidence="1">
    <location>
        <begin position="45"/>
        <end position="65"/>
    </location>
</feature>
<evidence type="ECO:0000256" key="1">
    <source>
        <dbReference type="SAM" id="Phobius"/>
    </source>
</evidence>
<dbReference type="PANTHER" id="PTHR37810">
    <property type="entry name" value="IMMUNITY PROTEIN SDPI"/>
    <property type="match status" value="1"/>
</dbReference>
<protein>
    <recommendedName>
        <fullName evidence="2">DUF1648 domain-containing protein</fullName>
    </recommendedName>
</protein>
<comment type="caution">
    <text evidence="3">The sequence shown here is derived from an EMBL/GenBank/DDBJ whole genome shotgun (WGS) entry which is preliminary data.</text>
</comment>
<feature type="transmembrane region" description="Helical" evidence="1">
    <location>
        <begin position="85"/>
        <end position="104"/>
    </location>
</feature>
<keyword evidence="1" id="KW-1133">Transmembrane helix</keyword>
<keyword evidence="1" id="KW-0472">Membrane</keyword>
<sequence>MKKYILPIIIILASIILSIYFYPILPDSMASHWNASGVVDGYSTKLTNVLMFPLIGVGLLGFFILVPNIDPKKKNIKLFEKKFNLFISAMLIFMLLLQLQVFLWNTGTQIPMAFIMPILMGALFIVMAELIKNAKQNYTIGIRTPWTLNSENVWNKTHILGAKLFRISGILSILSAFITEYSFIIVIGSVLISTVIVFVYSYLEHKKEIT</sequence>
<evidence type="ECO:0000259" key="2">
    <source>
        <dbReference type="Pfam" id="PF07853"/>
    </source>
</evidence>
<dbReference type="Pfam" id="PF07853">
    <property type="entry name" value="DUF1648"/>
    <property type="match status" value="1"/>
</dbReference>
<evidence type="ECO:0000313" key="3">
    <source>
        <dbReference type="EMBL" id="KKP55267.1"/>
    </source>
</evidence>
<accession>A0A0G0DIS9</accession>
<feature type="transmembrane region" description="Helical" evidence="1">
    <location>
        <begin position="5"/>
        <end position="25"/>
    </location>
</feature>
<dbReference type="Pfam" id="PF13630">
    <property type="entry name" value="SdpI"/>
    <property type="match status" value="1"/>
</dbReference>
<keyword evidence="1" id="KW-0812">Transmembrane</keyword>
<reference evidence="3 4" key="1">
    <citation type="journal article" date="2015" name="Nature">
        <title>rRNA introns, odd ribosomes, and small enigmatic genomes across a large radiation of phyla.</title>
        <authorList>
            <person name="Brown C.T."/>
            <person name="Hug L.A."/>
            <person name="Thomas B.C."/>
            <person name="Sharon I."/>
            <person name="Castelle C.J."/>
            <person name="Singh A."/>
            <person name="Wilkins M.J."/>
            <person name="Williams K.H."/>
            <person name="Banfield J.F."/>
        </authorList>
    </citation>
    <scope>NUCLEOTIDE SEQUENCE [LARGE SCALE GENOMIC DNA]</scope>
</reference>
<evidence type="ECO:0000313" key="4">
    <source>
        <dbReference type="Proteomes" id="UP000034488"/>
    </source>
</evidence>
<feature type="transmembrane region" description="Helical" evidence="1">
    <location>
        <begin position="110"/>
        <end position="131"/>
    </location>
</feature>